<dbReference type="Proteomes" id="UP001056778">
    <property type="component" value="Chromosome 9"/>
</dbReference>
<dbReference type="EMBL" id="CM043023">
    <property type="protein sequence ID" value="KAI4454793.1"/>
    <property type="molecule type" value="Genomic_DNA"/>
</dbReference>
<evidence type="ECO:0000313" key="2">
    <source>
        <dbReference type="Proteomes" id="UP001056778"/>
    </source>
</evidence>
<evidence type="ECO:0000313" key="1">
    <source>
        <dbReference type="EMBL" id="KAI4454793.1"/>
    </source>
</evidence>
<organism evidence="1 2">
    <name type="scientific">Holotrichia oblita</name>
    <name type="common">Chafer beetle</name>
    <dbReference type="NCBI Taxonomy" id="644536"/>
    <lineage>
        <taxon>Eukaryota</taxon>
        <taxon>Metazoa</taxon>
        <taxon>Ecdysozoa</taxon>
        <taxon>Arthropoda</taxon>
        <taxon>Hexapoda</taxon>
        <taxon>Insecta</taxon>
        <taxon>Pterygota</taxon>
        <taxon>Neoptera</taxon>
        <taxon>Endopterygota</taxon>
        <taxon>Coleoptera</taxon>
        <taxon>Polyphaga</taxon>
        <taxon>Scarabaeiformia</taxon>
        <taxon>Scarabaeidae</taxon>
        <taxon>Melolonthinae</taxon>
        <taxon>Holotrichia</taxon>
    </lineage>
</organism>
<comment type="caution">
    <text evidence="1">The sequence shown here is derived from an EMBL/GenBank/DDBJ whole genome shotgun (WGS) entry which is preliminary data.</text>
</comment>
<proteinExistence type="predicted"/>
<name>A0ACB9SI43_HOLOL</name>
<gene>
    <name evidence="1" type="ORF">MML48_9g00001961</name>
</gene>
<reference evidence="1" key="1">
    <citation type="submission" date="2022-04" db="EMBL/GenBank/DDBJ databases">
        <title>Chromosome-scale genome assembly of Holotrichia oblita Faldermann.</title>
        <authorList>
            <person name="Rongchong L."/>
        </authorList>
    </citation>
    <scope>NUCLEOTIDE SEQUENCE</scope>
    <source>
        <strain evidence="1">81SQS9</strain>
    </source>
</reference>
<sequence length="207" mass="23176">MLKLWILAVLLFDISNTLIVPNELPTILSLIYSNIPTIKKGTDSRFGWGFRLGNRADFQVLVELGPQTNTQPLGNQQTNTNSKRSSLNTLTNILYAQRQHEKTHISNTDGGKWLQEWNTYIRAGRPNQIRTRAPIRTHNFEKLNEIPAGNQDERAVGNPVLGIGEIDAKSVIPEDTDDKIEIIRKTTSTIATTTSKEDALDNVAIDD</sequence>
<accession>A0ACB9SI43</accession>
<keyword evidence="2" id="KW-1185">Reference proteome</keyword>
<protein>
    <submittedName>
        <fullName evidence="1">Wd repeat domain 62 isoform g</fullName>
    </submittedName>
</protein>